<reference evidence="2 3" key="1">
    <citation type="submission" date="2017-03" db="EMBL/GenBank/DDBJ databases">
        <title>An alternative strategy for trypanosome survival in the mammalian bloodstream revealed through genome and transcriptome analysis of the ubiquitous bovine parasite Trypanosoma (Megatrypanum) theileri.</title>
        <authorList>
            <person name="Kelly S."/>
            <person name="Ivens A."/>
            <person name="Mott A."/>
            <person name="O'Neill E."/>
            <person name="Emms D."/>
            <person name="Macleod O."/>
            <person name="Voorheis P."/>
            <person name="Matthews J."/>
            <person name="Matthews K."/>
            <person name="Carrington M."/>
        </authorList>
    </citation>
    <scope>NUCLEOTIDE SEQUENCE [LARGE SCALE GENOMIC DNA]</scope>
    <source>
        <strain evidence="2">Edinburgh</strain>
    </source>
</reference>
<dbReference type="GO" id="GO:0005634">
    <property type="term" value="C:nucleus"/>
    <property type="evidence" value="ECO:0007669"/>
    <property type="project" value="TreeGrafter"/>
</dbReference>
<evidence type="ECO:0000313" key="2">
    <source>
        <dbReference type="EMBL" id="ORC87357.1"/>
    </source>
</evidence>
<dbReference type="PANTHER" id="PTHR10828:SF38">
    <property type="entry name" value="ARSENICAL-RESISTANCE PROTEIN 2-RELATED"/>
    <property type="match status" value="1"/>
</dbReference>
<keyword evidence="3" id="KW-1185">Reference proteome</keyword>
<comment type="caution">
    <text evidence="2">The sequence shown here is derived from an EMBL/GenBank/DDBJ whole genome shotgun (WGS) entry which is preliminary data.</text>
</comment>
<dbReference type="PROSITE" id="PS50206">
    <property type="entry name" value="RHODANESE_3"/>
    <property type="match status" value="1"/>
</dbReference>
<dbReference type="Proteomes" id="UP000192257">
    <property type="component" value="Unassembled WGS sequence"/>
</dbReference>
<dbReference type="GO" id="GO:0004725">
    <property type="term" value="F:protein tyrosine phosphatase activity"/>
    <property type="evidence" value="ECO:0007669"/>
    <property type="project" value="TreeGrafter"/>
</dbReference>
<dbReference type="InterPro" id="IPR001763">
    <property type="entry name" value="Rhodanese-like_dom"/>
</dbReference>
<dbReference type="GeneID" id="39986983"/>
<dbReference type="SUPFAM" id="SSF52821">
    <property type="entry name" value="Rhodanese/Cell cycle control phosphatase"/>
    <property type="match status" value="1"/>
</dbReference>
<dbReference type="RefSeq" id="XP_028881423.1">
    <property type="nucleotide sequence ID" value="XM_029027203.1"/>
</dbReference>
<dbReference type="PANTHER" id="PTHR10828">
    <property type="entry name" value="M-PHASE INDUCER PHOSPHATASE DUAL SPECIFICITY PHOSPHATASE CDC25"/>
    <property type="match status" value="1"/>
</dbReference>
<gene>
    <name evidence="2" type="ORF">TM35_000221560</name>
</gene>
<proteinExistence type="predicted"/>
<dbReference type="GO" id="GO:0005737">
    <property type="term" value="C:cytoplasm"/>
    <property type="evidence" value="ECO:0007669"/>
    <property type="project" value="TreeGrafter"/>
</dbReference>
<feature type="domain" description="Rhodanese" evidence="1">
    <location>
        <begin position="33"/>
        <end position="133"/>
    </location>
</feature>
<evidence type="ECO:0000259" key="1">
    <source>
        <dbReference type="PROSITE" id="PS50206"/>
    </source>
</evidence>
<dbReference type="OrthoDB" id="102559at2759"/>
<dbReference type="VEuPathDB" id="TriTrypDB:TM35_000221560"/>
<dbReference type="STRING" id="67003.A0A1X0NRP2"/>
<organism evidence="2 3">
    <name type="scientific">Trypanosoma theileri</name>
    <dbReference type="NCBI Taxonomy" id="67003"/>
    <lineage>
        <taxon>Eukaryota</taxon>
        <taxon>Discoba</taxon>
        <taxon>Euglenozoa</taxon>
        <taxon>Kinetoplastea</taxon>
        <taxon>Metakinetoplastina</taxon>
        <taxon>Trypanosomatida</taxon>
        <taxon>Trypanosomatidae</taxon>
        <taxon>Trypanosoma</taxon>
    </lineage>
</organism>
<name>A0A1X0NRP2_9TRYP</name>
<evidence type="ECO:0000313" key="3">
    <source>
        <dbReference type="Proteomes" id="UP000192257"/>
    </source>
</evidence>
<dbReference type="Gene3D" id="3.40.250.10">
    <property type="entry name" value="Rhodanese-like domain"/>
    <property type="match status" value="1"/>
</dbReference>
<sequence>MNGASYTYMEPAELVALLDSNNNNSDNNNTNNNVEKVAVVDCRDEDRRAGHICRSLHFPAAALSTPRLVALAERLQRDGVAVAVFHCALSQVRGPRAAGRFAATLRDLGLSGPRVCVLRGGWEVFHAVYHDTRADLISYKYEEGEEED</sequence>
<dbReference type="EMBL" id="NBCO01000022">
    <property type="protein sequence ID" value="ORC87357.1"/>
    <property type="molecule type" value="Genomic_DNA"/>
</dbReference>
<accession>A0A1X0NRP2</accession>
<dbReference type="InterPro" id="IPR036873">
    <property type="entry name" value="Rhodanese-like_dom_sf"/>
</dbReference>
<dbReference type="SMART" id="SM00450">
    <property type="entry name" value="RHOD"/>
    <property type="match status" value="1"/>
</dbReference>
<protein>
    <submittedName>
        <fullName evidence="2">As/Sb Reductase</fullName>
    </submittedName>
</protein>
<dbReference type="AlphaFoldDB" id="A0A1X0NRP2"/>
<dbReference type="Pfam" id="PF00581">
    <property type="entry name" value="Rhodanese"/>
    <property type="match status" value="1"/>
</dbReference>